<dbReference type="EMBL" id="CP047491">
    <property type="protein sequence ID" value="QHQ38669.1"/>
    <property type="molecule type" value="Genomic_DNA"/>
</dbReference>
<dbReference type="Proteomes" id="UP000563601">
    <property type="component" value="Unassembled WGS sequence"/>
</dbReference>
<dbReference type="EMBL" id="JACHHR010000006">
    <property type="protein sequence ID" value="MBB5213123.1"/>
    <property type="molecule type" value="Genomic_DNA"/>
</dbReference>
<keyword evidence="1" id="KW-0472">Membrane</keyword>
<dbReference type="AlphaFoldDB" id="A0A6P1TBM6"/>
<evidence type="ECO:0000313" key="4">
    <source>
        <dbReference type="Proteomes" id="UP000464675"/>
    </source>
</evidence>
<name>A0A6P1TBM6_9GAMM</name>
<evidence type="ECO:0000256" key="1">
    <source>
        <dbReference type="SAM" id="Phobius"/>
    </source>
</evidence>
<organism evidence="2 5">
    <name type="scientific">Microbulbifer hydrolyticus</name>
    <dbReference type="NCBI Taxonomy" id="48074"/>
    <lineage>
        <taxon>Bacteria</taxon>
        <taxon>Pseudomonadati</taxon>
        <taxon>Pseudomonadota</taxon>
        <taxon>Gammaproteobacteria</taxon>
        <taxon>Cellvibrionales</taxon>
        <taxon>Microbulbiferaceae</taxon>
        <taxon>Microbulbifer</taxon>
    </lineage>
</organism>
<gene>
    <name evidence="3" type="ORF">GTQ55_06480</name>
    <name evidence="2" type="ORF">HNQ53_003370</name>
</gene>
<keyword evidence="1" id="KW-0812">Transmembrane</keyword>
<evidence type="ECO:0000313" key="2">
    <source>
        <dbReference type="EMBL" id="MBB5213123.1"/>
    </source>
</evidence>
<feature type="transmembrane region" description="Helical" evidence="1">
    <location>
        <begin position="6"/>
        <end position="23"/>
    </location>
</feature>
<proteinExistence type="predicted"/>
<dbReference type="Proteomes" id="UP000464675">
    <property type="component" value="Chromosome"/>
</dbReference>
<dbReference type="RefSeq" id="WP_161857999.1">
    <property type="nucleotide sequence ID" value="NZ_CP047491.1"/>
</dbReference>
<evidence type="ECO:0000313" key="5">
    <source>
        <dbReference type="Proteomes" id="UP000563601"/>
    </source>
</evidence>
<reference evidence="2 5" key="2">
    <citation type="submission" date="2020-08" db="EMBL/GenBank/DDBJ databases">
        <title>Genomic Encyclopedia of Type Strains, Phase IV (KMG-IV): sequencing the most valuable type-strain genomes for metagenomic binning, comparative biology and taxonomic classification.</title>
        <authorList>
            <person name="Goeker M."/>
        </authorList>
    </citation>
    <scope>NUCLEOTIDE SEQUENCE [LARGE SCALE GENOMIC DNA]</scope>
    <source>
        <strain evidence="2 5">DSM 11525</strain>
    </source>
</reference>
<sequence length="136" mass="15203">MAYKNIIRVVVIICLVVAAYFAGEQRGLERGIEISAVFTQSGRSADQANMIALLLGFSRRGEEEKMYEWGERFIVQNIDNYNNIQSTLEKESTPIKDTAIYELLDVMVNSSPSTTTEAYIETYIEGGKSFDATLGN</sequence>
<keyword evidence="4" id="KW-1185">Reference proteome</keyword>
<dbReference type="OrthoDB" id="9945883at2"/>
<accession>A0A6P1TBM6</accession>
<reference evidence="3 4" key="1">
    <citation type="submission" date="2020-01" db="EMBL/GenBank/DDBJ databases">
        <title>The possibility of degradation of plastic by Microbulbifer hydrolyticus IRE-31.</title>
        <authorList>
            <person name="Liu L."/>
        </authorList>
    </citation>
    <scope>NUCLEOTIDE SEQUENCE [LARGE SCALE GENOMIC DNA]</scope>
    <source>
        <strain evidence="3 4">IRE-31</strain>
    </source>
</reference>
<protein>
    <submittedName>
        <fullName evidence="2">Uncharacterized protein</fullName>
    </submittedName>
</protein>
<keyword evidence="1" id="KW-1133">Transmembrane helix</keyword>
<evidence type="ECO:0000313" key="3">
    <source>
        <dbReference type="EMBL" id="QHQ38669.1"/>
    </source>
</evidence>